<dbReference type="Pfam" id="PF03704">
    <property type="entry name" value="BTAD"/>
    <property type="match status" value="1"/>
</dbReference>
<dbReference type="InterPro" id="IPR051677">
    <property type="entry name" value="AfsR-DnrI-RedD_regulator"/>
</dbReference>
<dbReference type="PROSITE" id="PS50043">
    <property type="entry name" value="HTH_LUXR_2"/>
    <property type="match status" value="1"/>
</dbReference>
<dbReference type="AlphaFoldDB" id="A0A7W7CIP4"/>
<evidence type="ECO:0000256" key="3">
    <source>
        <dbReference type="ARBA" id="ARBA00023125"/>
    </source>
</evidence>
<dbReference type="PANTHER" id="PTHR35807:SF1">
    <property type="entry name" value="TRANSCRIPTIONAL REGULATOR REDD"/>
    <property type="match status" value="1"/>
</dbReference>
<evidence type="ECO:0000256" key="4">
    <source>
        <dbReference type="ARBA" id="ARBA00023163"/>
    </source>
</evidence>
<keyword evidence="9" id="KW-1185">Reference proteome</keyword>
<proteinExistence type="inferred from homology"/>
<dbReference type="CDD" id="cd15831">
    <property type="entry name" value="BTAD"/>
    <property type="match status" value="1"/>
</dbReference>
<dbReference type="Gene3D" id="1.25.40.10">
    <property type="entry name" value="Tetratricopeptide repeat domain"/>
    <property type="match status" value="1"/>
</dbReference>
<dbReference type="PANTHER" id="PTHR35807">
    <property type="entry name" value="TRANSCRIPTIONAL REGULATOR REDD-RELATED"/>
    <property type="match status" value="1"/>
</dbReference>
<dbReference type="InterPro" id="IPR000792">
    <property type="entry name" value="Tscrpt_reg_LuxR_C"/>
</dbReference>
<dbReference type="Pfam" id="PF00196">
    <property type="entry name" value="GerE"/>
    <property type="match status" value="1"/>
</dbReference>
<protein>
    <submittedName>
        <fullName evidence="8">DNA-binding SARP family transcriptional activator/DNA-binding CsgD family transcriptional regulator</fullName>
    </submittedName>
</protein>
<dbReference type="InterPro" id="IPR005158">
    <property type="entry name" value="BTAD"/>
</dbReference>
<evidence type="ECO:0000256" key="1">
    <source>
        <dbReference type="ARBA" id="ARBA00005820"/>
    </source>
</evidence>
<comment type="similarity">
    <text evidence="1">Belongs to the AfsR/DnrI/RedD regulatory family.</text>
</comment>
<dbReference type="SMART" id="SM01043">
    <property type="entry name" value="BTAD"/>
    <property type="match status" value="1"/>
</dbReference>
<dbReference type="SUPFAM" id="SSF48452">
    <property type="entry name" value="TPR-like"/>
    <property type="match status" value="1"/>
</dbReference>
<keyword evidence="4" id="KW-0804">Transcription</keyword>
<evidence type="ECO:0000313" key="8">
    <source>
        <dbReference type="EMBL" id="MBB4680179.1"/>
    </source>
</evidence>
<dbReference type="RefSeq" id="WP_185005840.1">
    <property type="nucleotide sequence ID" value="NZ_BAAAUI010000009.1"/>
</dbReference>
<dbReference type="Proteomes" id="UP000533598">
    <property type="component" value="Unassembled WGS sequence"/>
</dbReference>
<evidence type="ECO:0000259" key="6">
    <source>
        <dbReference type="PROSITE" id="PS50043"/>
    </source>
</evidence>
<dbReference type="InterPro" id="IPR001867">
    <property type="entry name" value="OmpR/PhoB-type_DNA-bd"/>
</dbReference>
<evidence type="ECO:0000256" key="5">
    <source>
        <dbReference type="PROSITE-ProRule" id="PRU01091"/>
    </source>
</evidence>
<dbReference type="SUPFAM" id="SSF46894">
    <property type="entry name" value="C-terminal effector domain of the bipartite response regulators"/>
    <property type="match status" value="2"/>
</dbReference>
<feature type="domain" description="HTH luxR-type" evidence="6">
    <location>
        <begin position="2"/>
        <end position="67"/>
    </location>
</feature>
<dbReference type="GO" id="GO:0000160">
    <property type="term" value="P:phosphorelay signal transduction system"/>
    <property type="evidence" value="ECO:0007669"/>
    <property type="project" value="InterPro"/>
</dbReference>
<dbReference type="InterPro" id="IPR011990">
    <property type="entry name" value="TPR-like_helical_dom_sf"/>
</dbReference>
<evidence type="ECO:0000259" key="7">
    <source>
        <dbReference type="PROSITE" id="PS51755"/>
    </source>
</evidence>
<comment type="caution">
    <text evidence="8">The sequence shown here is derived from an EMBL/GenBank/DDBJ whole genome shotgun (WGS) entry which is preliminary data.</text>
</comment>
<dbReference type="InterPro" id="IPR036388">
    <property type="entry name" value="WH-like_DNA-bd_sf"/>
</dbReference>
<dbReference type="InterPro" id="IPR016032">
    <property type="entry name" value="Sig_transdc_resp-reg_C-effctor"/>
</dbReference>
<dbReference type="SMART" id="SM00862">
    <property type="entry name" value="Trans_reg_C"/>
    <property type="match status" value="1"/>
</dbReference>
<reference evidence="8 9" key="1">
    <citation type="submission" date="2020-08" db="EMBL/GenBank/DDBJ databases">
        <title>Sequencing the genomes of 1000 actinobacteria strains.</title>
        <authorList>
            <person name="Klenk H.-P."/>
        </authorList>
    </citation>
    <scope>NUCLEOTIDE SEQUENCE [LARGE SCALE GENOMIC DNA]</scope>
    <source>
        <strain evidence="8 9">DSM 44230</strain>
    </source>
</reference>
<dbReference type="GO" id="GO:0003677">
    <property type="term" value="F:DNA binding"/>
    <property type="evidence" value="ECO:0007669"/>
    <property type="project" value="UniProtKB-UniRule"/>
</dbReference>
<gene>
    <name evidence="8" type="ORF">HNR67_006297</name>
</gene>
<dbReference type="EMBL" id="JACHMH010000001">
    <property type="protein sequence ID" value="MBB4680179.1"/>
    <property type="molecule type" value="Genomic_DNA"/>
</dbReference>
<sequence>MSVTTKAQLTGTEHRVLHAVARGRTNAEISTALSLPEAAVAGQIHRLQTKLRLRDRAALIVYAFDHGITVPQPHPAPEPRLRISVLGPLRAWHGAEPLDLGPIRQQSLLAALLLRPGTTVSQSELRDRVWGLEPPLANVIQVYVYKLRKALRHNTNPVIEHTGRGYRLPSAALNLDLTTLTELTTQAESTERAGDLPAAARAYHRALNLFHGNPLPGLPGPFAETERLRLTDRRLALSLAKARCQLQLGHEVLDDLWSLTAQHPHHEPLAALLMRALAASGRPADALAVYDRVRTRLATDLDTRPGRELHRMRLAVRRGEVAG</sequence>
<accession>A0A7W7CIP4</accession>
<dbReference type="PROSITE" id="PS51755">
    <property type="entry name" value="OMPR_PHOB"/>
    <property type="match status" value="1"/>
</dbReference>
<evidence type="ECO:0000256" key="2">
    <source>
        <dbReference type="ARBA" id="ARBA00023015"/>
    </source>
</evidence>
<evidence type="ECO:0000313" key="9">
    <source>
        <dbReference type="Proteomes" id="UP000533598"/>
    </source>
</evidence>
<name>A0A7W7CIP4_9PSEU</name>
<organism evidence="8 9">
    <name type="scientific">Crossiella cryophila</name>
    <dbReference type="NCBI Taxonomy" id="43355"/>
    <lineage>
        <taxon>Bacteria</taxon>
        <taxon>Bacillati</taxon>
        <taxon>Actinomycetota</taxon>
        <taxon>Actinomycetes</taxon>
        <taxon>Pseudonocardiales</taxon>
        <taxon>Pseudonocardiaceae</taxon>
        <taxon>Crossiella</taxon>
    </lineage>
</organism>
<dbReference type="SMART" id="SM00421">
    <property type="entry name" value="HTH_LUXR"/>
    <property type="match status" value="1"/>
</dbReference>
<dbReference type="Gene3D" id="1.10.10.10">
    <property type="entry name" value="Winged helix-like DNA-binding domain superfamily/Winged helix DNA-binding domain"/>
    <property type="match status" value="2"/>
</dbReference>
<feature type="domain" description="OmpR/PhoB-type" evidence="7">
    <location>
        <begin position="70"/>
        <end position="170"/>
    </location>
</feature>
<feature type="DNA-binding region" description="OmpR/PhoB-type" evidence="5">
    <location>
        <begin position="70"/>
        <end position="170"/>
    </location>
</feature>
<dbReference type="Pfam" id="PF00486">
    <property type="entry name" value="Trans_reg_C"/>
    <property type="match status" value="1"/>
</dbReference>
<keyword evidence="3 5" id="KW-0238">DNA-binding</keyword>
<keyword evidence="2" id="KW-0805">Transcription regulation</keyword>
<dbReference type="GO" id="GO:0006355">
    <property type="term" value="P:regulation of DNA-templated transcription"/>
    <property type="evidence" value="ECO:0007669"/>
    <property type="project" value="InterPro"/>
</dbReference>